<comment type="caution">
    <text evidence="2">The sequence shown here is derived from an EMBL/GenBank/DDBJ whole genome shotgun (WGS) entry which is preliminary data.</text>
</comment>
<feature type="transmembrane region" description="Helical" evidence="1">
    <location>
        <begin position="220"/>
        <end position="237"/>
    </location>
</feature>
<accession>A0A4S2BC11</accession>
<proteinExistence type="predicted"/>
<feature type="transmembrane region" description="Helical" evidence="1">
    <location>
        <begin position="194"/>
        <end position="214"/>
    </location>
</feature>
<feature type="transmembrane region" description="Helical" evidence="1">
    <location>
        <begin position="166"/>
        <end position="187"/>
    </location>
</feature>
<name>A0A4S2BC11_9LACO</name>
<feature type="transmembrane region" description="Helical" evidence="1">
    <location>
        <begin position="94"/>
        <end position="114"/>
    </location>
</feature>
<feature type="transmembrane region" description="Helical" evidence="1">
    <location>
        <begin position="67"/>
        <end position="88"/>
    </location>
</feature>
<protein>
    <submittedName>
        <fullName evidence="2">Uncharacterized protein</fullName>
    </submittedName>
</protein>
<evidence type="ECO:0000313" key="2">
    <source>
        <dbReference type="EMBL" id="TGY11996.1"/>
    </source>
</evidence>
<evidence type="ECO:0000313" key="3">
    <source>
        <dbReference type="Proteomes" id="UP000309117"/>
    </source>
</evidence>
<keyword evidence="1" id="KW-1133">Transmembrane helix</keyword>
<dbReference type="RefSeq" id="WP_135960669.1">
    <property type="nucleotide sequence ID" value="NZ_CAQPHE010000004.1"/>
</dbReference>
<reference evidence="2 3" key="1">
    <citation type="submission" date="2019-04" db="EMBL/GenBank/DDBJ databases">
        <title>Microbes associate with the intestines of laboratory mice.</title>
        <authorList>
            <person name="Navarre W."/>
            <person name="Wong E."/>
            <person name="Huang K."/>
            <person name="Tropini C."/>
            <person name="Ng K."/>
            <person name="Yu B."/>
        </authorList>
    </citation>
    <scope>NUCLEOTIDE SEQUENCE [LARGE SCALE GENOMIC DNA]</scope>
    <source>
        <strain evidence="2 3">NM61_E11</strain>
    </source>
</reference>
<keyword evidence="1" id="KW-0812">Transmembrane</keyword>
<feature type="transmembrane region" description="Helical" evidence="1">
    <location>
        <begin position="126"/>
        <end position="151"/>
    </location>
</feature>
<feature type="transmembrane region" description="Helical" evidence="1">
    <location>
        <begin position="36"/>
        <end position="55"/>
    </location>
</feature>
<gene>
    <name evidence="2" type="ORF">E5351_08490</name>
</gene>
<dbReference type="Proteomes" id="UP000309117">
    <property type="component" value="Unassembled WGS sequence"/>
</dbReference>
<feature type="transmembrane region" description="Helical" evidence="1">
    <location>
        <begin position="12"/>
        <end position="30"/>
    </location>
</feature>
<dbReference type="AlphaFoldDB" id="A0A4S2BC11"/>
<sequence>MHTNRFEFAVKIVLTILSIIDGLIALIINFPGKTTVLAVIYGLLFFIAAITFWLLKSQKWAKPVMEIALVITFVLSLVQSMAGIPLGIPTDGAGWIMTRGVLCALPAIIGLIYFNLDSFKDGPNVLLVFLHLFITFVFSYVAFLTIMVLAVSGGSIAGMPDWGQNVTIWGFIILAILDLVYIVLNWLKIYRGMLAWVLTAIVLLGWIPLGYMAGFLVSDLWWLILLAIVVIFTTYWNNRVKNDNF</sequence>
<dbReference type="EMBL" id="SRYV01000016">
    <property type="protein sequence ID" value="TGY11996.1"/>
    <property type="molecule type" value="Genomic_DNA"/>
</dbReference>
<evidence type="ECO:0000256" key="1">
    <source>
        <dbReference type="SAM" id="Phobius"/>
    </source>
</evidence>
<keyword evidence="1" id="KW-0472">Membrane</keyword>
<organism evidence="2 3">
    <name type="scientific">Lactobacillus intestinalis</name>
    <dbReference type="NCBI Taxonomy" id="151781"/>
    <lineage>
        <taxon>Bacteria</taxon>
        <taxon>Bacillati</taxon>
        <taxon>Bacillota</taxon>
        <taxon>Bacilli</taxon>
        <taxon>Lactobacillales</taxon>
        <taxon>Lactobacillaceae</taxon>
        <taxon>Lactobacillus</taxon>
    </lineage>
</organism>